<evidence type="ECO:0000313" key="1">
    <source>
        <dbReference type="EMBL" id="WUQ14958.1"/>
    </source>
</evidence>
<proteinExistence type="predicted"/>
<sequence>MALGDLPPIDDLLDDLEGQLPDGVPIVVDATRGQQIVAGKVEADTAT</sequence>
<keyword evidence="2" id="KW-1185">Reference proteome</keyword>
<name>A0ABZ1TGI1_STRVG</name>
<dbReference type="Proteomes" id="UP001432039">
    <property type="component" value="Chromosome"/>
</dbReference>
<gene>
    <name evidence="1" type="ORF">OG517_28080</name>
</gene>
<dbReference type="RefSeq" id="WP_328963590.1">
    <property type="nucleotide sequence ID" value="NZ_CP108090.1"/>
</dbReference>
<dbReference type="EMBL" id="CP108090">
    <property type="protein sequence ID" value="WUQ14958.1"/>
    <property type="molecule type" value="Genomic_DNA"/>
</dbReference>
<organism evidence="1 2">
    <name type="scientific">Streptomyces virginiae</name>
    <name type="common">Streptomyces cinnamonensis</name>
    <dbReference type="NCBI Taxonomy" id="1961"/>
    <lineage>
        <taxon>Bacteria</taxon>
        <taxon>Bacillati</taxon>
        <taxon>Actinomycetota</taxon>
        <taxon>Actinomycetes</taxon>
        <taxon>Kitasatosporales</taxon>
        <taxon>Streptomycetaceae</taxon>
        <taxon>Streptomyces</taxon>
    </lineage>
</organism>
<accession>A0ABZ1TGI1</accession>
<protein>
    <submittedName>
        <fullName evidence="1">Uncharacterized protein</fullName>
    </submittedName>
</protein>
<reference evidence="1" key="1">
    <citation type="submission" date="2022-10" db="EMBL/GenBank/DDBJ databases">
        <title>The complete genomes of actinobacterial strains from the NBC collection.</title>
        <authorList>
            <person name="Joergensen T.S."/>
            <person name="Alvarez Arevalo M."/>
            <person name="Sterndorff E.B."/>
            <person name="Faurdal D."/>
            <person name="Vuksanovic O."/>
            <person name="Mourched A.-S."/>
            <person name="Charusanti P."/>
            <person name="Shaw S."/>
            <person name="Blin K."/>
            <person name="Weber T."/>
        </authorList>
    </citation>
    <scope>NUCLEOTIDE SEQUENCE</scope>
    <source>
        <strain evidence="1">NBC_00248</strain>
    </source>
</reference>
<evidence type="ECO:0000313" key="2">
    <source>
        <dbReference type="Proteomes" id="UP001432039"/>
    </source>
</evidence>